<dbReference type="Gene3D" id="3.40.630.30">
    <property type="match status" value="1"/>
</dbReference>
<reference evidence="2" key="1">
    <citation type="submission" date="2010-12" db="EMBL/GenBank/DDBJ databases">
        <title>Complete sequence of Bacillus cellulosilyticus DSM 2522.</title>
        <authorList>
            <consortium name="US DOE Joint Genome Institute"/>
            <person name="Lucas S."/>
            <person name="Copeland A."/>
            <person name="Lapidus A."/>
            <person name="Cheng J.-F."/>
            <person name="Bruce D."/>
            <person name="Goodwin L."/>
            <person name="Pitluck S."/>
            <person name="Chertkov O."/>
            <person name="Detter J.C."/>
            <person name="Han C."/>
            <person name="Tapia R."/>
            <person name="Land M."/>
            <person name="Hauser L."/>
            <person name="Jeffries C."/>
            <person name="Kyrpides N."/>
            <person name="Ivanova N."/>
            <person name="Mikhailova N."/>
            <person name="Brumm P."/>
            <person name="Mead D."/>
            <person name="Woyke T."/>
        </authorList>
    </citation>
    <scope>NUCLEOTIDE SEQUENCE [LARGE SCALE GENOMIC DNA]</scope>
    <source>
        <strain evidence="2">DSM 2522</strain>
    </source>
</reference>
<keyword evidence="2" id="KW-0808">Transferase</keyword>
<evidence type="ECO:0000313" key="3">
    <source>
        <dbReference type="Proteomes" id="UP000001401"/>
    </source>
</evidence>
<dbReference type="EMBL" id="CP002394">
    <property type="protein sequence ID" value="ADU30642.1"/>
    <property type="molecule type" value="Genomic_DNA"/>
</dbReference>
<dbReference type="KEGG" id="bco:Bcell_2384"/>
<dbReference type="PROSITE" id="PS51186">
    <property type="entry name" value="GNAT"/>
    <property type="match status" value="1"/>
</dbReference>
<dbReference type="AlphaFoldDB" id="E6TRY8"/>
<feature type="domain" description="N-acetyltransferase" evidence="1">
    <location>
        <begin position="4"/>
        <end position="152"/>
    </location>
</feature>
<dbReference type="STRING" id="649639.Bcell_2384"/>
<dbReference type="Pfam" id="PF13527">
    <property type="entry name" value="Acetyltransf_9"/>
    <property type="match status" value="1"/>
</dbReference>
<dbReference type="GO" id="GO:0016747">
    <property type="term" value="F:acyltransferase activity, transferring groups other than amino-acyl groups"/>
    <property type="evidence" value="ECO:0007669"/>
    <property type="project" value="InterPro"/>
</dbReference>
<name>E6TRY8_EVAC2</name>
<dbReference type="InterPro" id="IPR000182">
    <property type="entry name" value="GNAT_dom"/>
</dbReference>
<organism evidence="2 3">
    <name type="scientific">Evansella cellulosilytica (strain ATCC 21833 / DSM 2522 / FERM P-1141 / JCM 9156 / N-4)</name>
    <name type="common">Bacillus cellulosilyticus</name>
    <dbReference type="NCBI Taxonomy" id="649639"/>
    <lineage>
        <taxon>Bacteria</taxon>
        <taxon>Bacillati</taxon>
        <taxon>Bacillota</taxon>
        <taxon>Bacilli</taxon>
        <taxon>Bacillales</taxon>
        <taxon>Bacillaceae</taxon>
        <taxon>Evansella</taxon>
    </lineage>
</organism>
<sequence>MEIITDYKFDDKLRASFFELAYETFGIKFESWYEYGFWTSSYIPVSYVDEGRVVANVSMNTLELIISGKKMKAVQLGTVMTDPLYRNRGLASELVKKVINEHEHFVDIFYLFANKSVLDFYPRFGFKRVDQYQYSMDFCVKNIEYVEIKKLGGSKTELAHLYSLATNRTMISERFGTLHTEGIFMFYCLNVFPNDIYYLVEEDVIIIYHHSGSELEVFDIVSKYKVDVLSILSKIASEQTKRVIFHFTPDFFSSSLKSTVVKDESSVLFVKAKSESLYPEKVYHPITAQA</sequence>
<keyword evidence="3" id="KW-1185">Reference proteome</keyword>
<protein>
    <submittedName>
        <fullName evidence="2">GCN5-related N-acetyltransferase</fullName>
    </submittedName>
</protein>
<dbReference type="Proteomes" id="UP000001401">
    <property type="component" value="Chromosome"/>
</dbReference>
<dbReference type="OrthoDB" id="9804948at2"/>
<dbReference type="eggNOG" id="COG4552">
    <property type="taxonomic scope" value="Bacteria"/>
</dbReference>
<accession>E6TRY8</accession>
<evidence type="ECO:0000313" key="2">
    <source>
        <dbReference type="EMBL" id="ADU30642.1"/>
    </source>
</evidence>
<dbReference type="HOGENOM" id="CLU_081766_0_1_9"/>
<gene>
    <name evidence="2" type="ordered locus">Bcell_2384</name>
</gene>
<dbReference type="InterPro" id="IPR016181">
    <property type="entry name" value="Acyl_CoA_acyltransferase"/>
</dbReference>
<dbReference type="RefSeq" id="WP_013488977.1">
    <property type="nucleotide sequence ID" value="NC_014829.1"/>
</dbReference>
<dbReference type="SUPFAM" id="SSF55729">
    <property type="entry name" value="Acyl-CoA N-acyltransferases (Nat)"/>
    <property type="match status" value="1"/>
</dbReference>
<proteinExistence type="predicted"/>
<dbReference type="CDD" id="cd04301">
    <property type="entry name" value="NAT_SF"/>
    <property type="match status" value="1"/>
</dbReference>
<evidence type="ECO:0000259" key="1">
    <source>
        <dbReference type="PROSITE" id="PS51186"/>
    </source>
</evidence>